<dbReference type="FunFam" id="2.40.10.310:FF:000002">
    <property type="entry name" value="30S ribosomal protein S8e"/>
    <property type="match status" value="1"/>
</dbReference>
<dbReference type="InterPro" id="IPR001047">
    <property type="entry name" value="Ribosomal_eS8"/>
</dbReference>
<keyword evidence="3 6" id="KW-0689">Ribosomal protein</keyword>
<evidence type="ECO:0000256" key="7">
    <source>
        <dbReference type="SAM" id="MobiDB-lite"/>
    </source>
</evidence>
<protein>
    <recommendedName>
        <fullName evidence="5 6">Small ribosomal subunit protein eS8</fullName>
    </recommendedName>
</protein>
<comment type="caution">
    <text evidence="8">The sequence shown here is derived from an EMBL/GenBank/DDBJ whole genome shotgun (WGS) entry which is preliminary data.</text>
</comment>
<sequence>MGFYQGNDLKKITGGRRGTNRKPRKYEIGGFPTETKLYDKDVRIFEKVYGGNTKVRLKYAAFANVYNPKTKQNSKVKILNVIETPANKELARRGIIIKGAIIATELGKAKVISRPSQEGVVNAILIEDLKSSQ</sequence>
<dbReference type="HAMAP" id="MF_00029">
    <property type="entry name" value="Ribosomal_eS8"/>
    <property type="match status" value="1"/>
</dbReference>
<dbReference type="Pfam" id="PF01201">
    <property type="entry name" value="Ribosomal_S8e"/>
    <property type="match status" value="1"/>
</dbReference>
<dbReference type="Gene3D" id="2.40.10.310">
    <property type="match status" value="1"/>
</dbReference>
<gene>
    <name evidence="6" type="primary">rps8e</name>
    <name evidence="8" type="ORF">ENV14_03215</name>
</gene>
<dbReference type="InterPro" id="IPR022309">
    <property type="entry name" value="Ribosomal_Se8/biogenesis_NSA2"/>
</dbReference>
<dbReference type="CDD" id="cd11382">
    <property type="entry name" value="Ribosomal_S8e"/>
    <property type="match status" value="1"/>
</dbReference>
<dbReference type="AlphaFoldDB" id="A0A7C4FG08"/>
<feature type="region of interest" description="Disordered" evidence="7">
    <location>
        <begin position="1"/>
        <end position="24"/>
    </location>
</feature>
<dbReference type="GO" id="GO:0006412">
    <property type="term" value="P:translation"/>
    <property type="evidence" value="ECO:0007669"/>
    <property type="project" value="UniProtKB-UniRule"/>
</dbReference>
<dbReference type="NCBIfam" id="TIGR00307">
    <property type="entry name" value="eS8"/>
    <property type="match status" value="1"/>
</dbReference>
<dbReference type="InterPro" id="IPR020919">
    <property type="entry name" value="Ribosomal_protein_eS8_arc"/>
</dbReference>
<evidence type="ECO:0000256" key="2">
    <source>
        <dbReference type="ARBA" id="ARBA00011458"/>
    </source>
</evidence>
<evidence type="ECO:0000256" key="6">
    <source>
        <dbReference type="HAMAP-Rule" id="MF_00029"/>
    </source>
</evidence>
<evidence type="ECO:0000313" key="8">
    <source>
        <dbReference type="EMBL" id="HGI87386.1"/>
    </source>
</evidence>
<dbReference type="GO" id="GO:0003735">
    <property type="term" value="F:structural constituent of ribosome"/>
    <property type="evidence" value="ECO:0007669"/>
    <property type="project" value="InterPro"/>
</dbReference>
<reference evidence="8" key="1">
    <citation type="journal article" date="2020" name="mSystems">
        <title>Genome- and Community-Level Interaction Insights into Carbon Utilization and Element Cycling Functions of Hydrothermarchaeota in Hydrothermal Sediment.</title>
        <authorList>
            <person name="Zhou Z."/>
            <person name="Liu Y."/>
            <person name="Xu W."/>
            <person name="Pan J."/>
            <person name="Luo Z.H."/>
            <person name="Li M."/>
        </authorList>
    </citation>
    <scope>NUCLEOTIDE SEQUENCE [LARGE SCALE GENOMIC DNA]</scope>
    <source>
        <strain evidence="8">SpSt-732</strain>
    </source>
</reference>
<dbReference type="EMBL" id="DTFF01000024">
    <property type="protein sequence ID" value="HGI87386.1"/>
    <property type="molecule type" value="Genomic_DNA"/>
</dbReference>
<organism evidence="8">
    <name type="scientific">Ignisphaera aggregans</name>
    <dbReference type="NCBI Taxonomy" id="334771"/>
    <lineage>
        <taxon>Archaea</taxon>
        <taxon>Thermoproteota</taxon>
        <taxon>Thermoprotei</taxon>
        <taxon>Desulfurococcales</taxon>
        <taxon>Desulfurococcaceae</taxon>
        <taxon>Ignisphaera</taxon>
    </lineage>
</organism>
<dbReference type="PANTHER" id="PTHR10394">
    <property type="entry name" value="40S RIBOSOMAL PROTEIN S8"/>
    <property type="match status" value="1"/>
</dbReference>
<keyword evidence="4 6" id="KW-0687">Ribonucleoprotein</keyword>
<dbReference type="GO" id="GO:1990904">
    <property type="term" value="C:ribonucleoprotein complex"/>
    <property type="evidence" value="ECO:0007669"/>
    <property type="project" value="UniProtKB-KW"/>
</dbReference>
<comment type="subunit">
    <text evidence="2 6">Part of the 30S ribosomal subunit.</text>
</comment>
<dbReference type="GO" id="GO:0005840">
    <property type="term" value="C:ribosome"/>
    <property type="evidence" value="ECO:0007669"/>
    <property type="project" value="UniProtKB-KW"/>
</dbReference>
<name>A0A7C4FG08_9CREN</name>
<proteinExistence type="inferred from homology"/>
<evidence type="ECO:0000256" key="5">
    <source>
        <dbReference type="ARBA" id="ARBA00035277"/>
    </source>
</evidence>
<evidence type="ECO:0000256" key="1">
    <source>
        <dbReference type="ARBA" id="ARBA00005257"/>
    </source>
</evidence>
<evidence type="ECO:0000256" key="3">
    <source>
        <dbReference type="ARBA" id="ARBA00022980"/>
    </source>
</evidence>
<evidence type="ECO:0000256" key="4">
    <source>
        <dbReference type="ARBA" id="ARBA00023274"/>
    </source>
</evidence>
<comment type="similarity">
    <text evidence="1 6">Belongs to the eukaryotic ribosomal protein eS8 family.</text>
</comment>
<accession>A0A7C4FG08</accession>